<sequence>MSFSNSSISKSTSISQSSLQQIQLCYDEELELQELQAQKEIFAQMFEANYNTTSMLIETVQESVVFNKSKKLRILKRKLRKLIRNQIRRRRELGNYIQEVSLVGTTQLNQFKYYPDYEGQYYGVKGNKPLDNENSDLQPRPEPIINPDITSQISLNNVIDVDETQNINNNNINQNKNNNQINNTNNQCDGIMKNAYEQYDPNDSCNQQHKKQ</sequence>
<evidence type="ECO:0000313" key="1">
    <source>
        <dbReference type="EMBL" id="CAD8203185.1"/>
    </source>
</evidence>
<evidence type="ECO:0000313" key="2">
    <source>
        <dbReference type="Proteomes" id="UP000689195"/>
    </source>
</evidence>
<accession>A0A8S1XPY3</accession>
<gene>
    <name evidence="1" type="ORF">PPENT_87.1.T1330071</name>
</gene>
<dbReference type="OrthoDB" id="311771at2759"/>
<name>A0A8S1XPY3_9CILI</name>
<organism evidence="1 2">
    <name type="scientific">Paramecium pentaurelia</name>
    <dbReference type="NCBI Taxonomy" id="43138"/>
    <lineage>
        <taxon>Eukaryota</taxon>
        <taxon>Sar</taxon>
        <taxon>Alveolata</taxon>
        <taxon>Ciliophora</taxon>
        <taxon>Intramacronucleata</taxon>
        <taxon>Oligohymenophorea</taxon>
        <taxon>Peniculida</taxon>
        <taxon>Parameciidae</taxon>
        <taxon>Paramecium</taxon>
    </lineage>
</organism>
<reference evidence="1" key="1">
    <citation type="submission" date="2021-01" db="EMBL/GenBank/DDBJ databases">
        <authorList>
            <consortium name="Genoscope - CEA"/>
            <person name="William W."/>
        </authorList>
    </citation>
    <scope>NUCLEOTIDE SEQUENCE</scope>
</reference>
<comment type="caution">
    <text evidence="1">The sequence shown here is derived from an EMBL/GenBank/DDBJ whole genome shotgun (WGS) entry which is preliminary data.</text>
</comment>
<protein>
    <submittedName>
        <fullName evidence="1">Uncharacterized protein</fullName>
    </submittedName>
</protein>
<dbReference type="AlphaFoldDB" id="A0A8S1XPY3"/>
<keyword evidence="2" id="KW-1185">Reference proteome</keyword>
<dbReference type="EMBL" id="CAJJDO010000133">
    <property type="protein sequence ID" value="CAD8203185.1"/>
    <property type="molecule type" value="Genomic_DNA"/>
</dbReference>
<proteinExistence type="predicted"/>
<dbReference type="Proteomes" id="UP000689195">
    <property type="component" value="Unassembled WGS sequence"/>
</dbReference>